<proteinExistence type="predicted"/>
<dbReference type="AlphaFoldDB" id="A0A382W0U0"/>
<evidence type="ECO:0000313" key="1">
    <source>
        <dbReference type="EMBL" id="SVD52240.1"/>
    </source>
</evidence>
<reference evidence="1" key="1">
    <citation type="submission" date="2018-05" db="EMBL/GenBank/DDBJ databases">
        <authorList>
            <person name="Lanie J.A."/>
            <person name="Ng W.-L."/>
            <person name="Kazmierczak K.M."/>
            <person name="Andrzejewski T.M."/>
            <person name="Davidsen T.M."/>
            <person name="Wayne K.J."/>
            <person name="Tettelin H."/>
            <person name="Glass J.I."/>
            <person name="Rusch D."/>
            <person name="Podicherti R."/>
            <person name="Tsui H.-C.T."/>
            <person name="Winkler M.E."/>
        </authorList>
    </citation>
    <scope>NUCLEOTIDE SEQUENCE</scope>
</reference>
<sequence>ESEKEVTACLQNMGTDAVLIRPDRYILGTAKTKEELNDLLSFPMPSPLHRK</sequence>
<accession>A0A382W0U0</accession>
<protein>
    <submittedName>
        <fullName evidence="1">Uncharacterized protein</fullName>
    </submittedName>
</protein>
<feature type="non-terminal residue" evidence="1">
    <location>
        <position position="1"/>
    </location>
</feature>
<gene>
    <name evidence="1" type="ORF">METZ01_LOCUS405094</name>
</gene>
<organism evidence="1">
    <name type="scientific">marine metagenome</name>
    <dbReference type="NCBI Taxonomy" id="408172"/>
    <lineage>
        <taxon>unclassified sequences</taxon>
        <taxon>metagenomes</taxon>
        <taxon>ecological metagenomes</taxon>
    </lineage>
</organism>
<name>A0A382W0U0_9ZZZZ</name>
<dbReference type="EMBL" id="UINC01156044">
    <property type="protein sequence ID" value="SVD52240.1"/>
    <property type="molecule type" value="Genomic_DNA"/>
</dbReference>